<reference evidence="2 3" key="1">
    <citation type="submission" date="2020-08" db="EMBL/GenBank/DDBJ databases">
        <title>Streptomycin resistant and MDR strain, P. mexicana.</title>
        <authorList>
            <person name="Ganesh-kumar S."/>
            <person name="Zhe T."/>
            <person name="Yu Z."/>
            <person name="Min Y."/>
        </authorList>
    </citation>
    <scope>NUCLEOTIDE SEQUENCE [LARGE SCALE GENOMIC DNA]</scope>
    <source>
        <strain evidence="2 3">GTZY</strain>
    </source>
</reference>
<gene>
    <name evidence="2" type="ORF">H4W19_01240</name>
</gene>
<protein>
    <submittedName>
        <fullName evidence="2">DUF2798 domain-containing protein</fullName>
    </submittedName>
</protein>
<keyword evidence="1" id="KW-0812">Transmembrane</keyword>
<feature type="transmembrane region" description="Helical" evidence="1">
    <location>
        <begin position="42"/>
        <end position="65"/>
    </location>
</feature>
<evidence type="ECO:0000313" key="2">
    <source>
        <dbReference type="EMBL" id="QND80470.1"/>
    </source>
</evidence>
<evidence type="ECO:0000313" key="3">
    <source>
        <dbReference type="Proteomes" id="UP000515506"/>
    </source>
</evidence>
<accession>A0ABX6RB29</accession>
<sequence>MRIPARFAPLLFGALLSAIMVSLVSAFVLLVNQGLHPGFLAAWARSCATTWPVAFIAVTLVAPWVRRTVAKLTVS</sequence>
<keyword evidence="1" id="KW-1133">Transmembrane helix</keyword>
<keyword evidence="1" id="KW-0472">Membrane</keyword>
<dbReference type="RefSeq" id="WP_185895693.1">
    <property type="nucleotide sequence ID" value="NZ_CP060028.1"/>
</dbReference>
<dbReference type="InterPro" id="IPR021529">
    <property type="entry name" value="DUF2798"/>
</dbReference>
<dbReference type="Proteomes" id="UP000515506">
    <property type="component" value="Chromosome"/>
</dbReference>
<dbReference type="EMBL" id="CP060028">
    <property type="protein sequence ID" value="QND80470.1"/>
    <property type="molecule type" value="Genomic_DNA"/>
</dbReference>
<evidence type="ECO:0000256" key="1">
    <source>
        <dbReference type="SAM" id="Phobius"/>
    </source>
</evidence>
<organism evidence="2 3">
    <name type="scientific">Pseudoxanthomonas mexicana</name>
    <dbReference type="NCBI Taxonomy" id="128785"/>
    <lineage>
        <taxon>Bacteria</taxon>
        <taxon>Pseudomonadati</taxon>
        <taxon>Pseudomonadota</taxon>
        <taxon>Gammaproteobacteria</taxon>
        <taxon>Lysobacterales</taxon>
        <taxon>Lysobacteraceae</taxon>
        <taxon>Pseudoxanthomonas</taxon>
    </lineage>
</organism>
<proteinExistence type="predicted"/>
<name>A0ABX6RB29_PSEMX</name>
<keyword evidence="3" id="KW-1185">Reference proteome</keyword>
<dbReference type="Pfam" id="PF11391">
    <property type="entry name" value="DUF2798"/>
    <property type="match status" value="1"/>
</dbReference>